<protein>
    <submittedName>
        <fullName evidence="1">Uncharacterized protein</fullName>
    </submittedName>
</protein>
<evidence type="ECO:0000313" key="1">
    <source>
        <dbReference type="EMBL" id="MDV7025570.1"/>
    </source>
</evidence>
<proteinExistence type="predicted"/>
<organism evidence="1 2">
    <name type="scientific">Atlantibacter subterraneus</name>
    <dbReference type="NCBI Taxonomy" id="255519"/>
    <lineage>
        <taxon>Bacteria</taxon>
        <taxon>Pseudomonadati</taxon>
        <taxon>Pseudomonadota</taxon>
        <taxon>Gammaproteobacteria</taxon>
        <taxon>Enterobacterales</taxon>
        <taxon>Enterobacteriaceae</taxon>
        <taxon>Atlantibacter</taxon>
    </lineage>
</organism>
<name>A0ABU4E8W8_9ENTR</name>
<dbReference type="Proteomes" id="UP001187066">
    <property type="component" value="Unassembled WGS sequence"/>
</dbReference>
<comment type="caution">
    <text evidence="1">The sequence shown here is derived from an EMBL/GenBank/DDBJ whole genome shotgun (WGS) entry which is preliminary data.</text>
</comment>
<accession>A0ABU4E8W8</accession>
<dbReference type="RefSeq" id="WP_151604371.1">
    <property type="nucleotide sequence ID" value="NZ_JAWLOF010000038.1"/>
</dbReference>
<reference evidence="1 2" key="1">
    <citation type="submission" date="2023-10" db="EMBL/GenBank/DDBJ databases">
        <authorList>
            <person name="Dale J."/>
        </authorList>
    </citation>
    <scope>NUCLEOTIDE SEQUENCE [LARGE SCALE GENOMIC DNA]</scope>
    <source>
        <strain evidence="1 2">2023EL-00970</strain>
    </source>
</reference>
<keyword evidence="2" id="KW-1185">Reference proteome</keyword>
<evidence type="ECO:0000313" key="2">
    <source>
        <dbReference type="Proteomes" id="UP001187066"/>
    </source>
</evidence>
<gene>
    <name evidence="1" type="ORF">R4P48_23300</name>
</gene>
<sequence>MVWGIQTWDANGIPNNYGIKPVSVVGTVPLAEGQASGAWSFPVPAGFKLGYVVSLDNGGTKVGRQVVISGNTISLSPASEIGPGNYPASACELVVFMERA</sequence>
<dbReference type="EMBL" id="JAWLOF010000038">
    <property type="protein sequence ID" value="MDV7025570.1"/>
    <property type="molecule type" value="Genomic_DNA"/>
</dbReference>